<dbReference type="RefSeq" id="WP_173084874.1">
    <property type="nucleotide sequence ID" value="NZ_BLTE01000011.1"/>
</dbReference>
<dbReference type="SUPFAM" id="SSF54631">
    <property type="entry name" value="CBS-domain pair"/>
    <property type="match status" value="1"/>
</dbReference>
<dbReference type="SMART" id="SM00116">
    <property type="entry name" value="CBS"/>
    <property type="match status" value="2"/>
</dbReference>
<keyword evidence="5" id="KW-1185">Reference proteome</keyword>
<organism evidence="4 5">
    <name type="scientific">Fundidesulfovibrio magnetotacticus</name>
    <dbReference type="NCBI Taxonomy" id="2730080"/>
    <lineage>
        <taxon>Bacteria</taxon>
        <taxon>Pseudomonadati</taxon>
        <taxon>Thermodesulfobacteriota</taxon>
        <taxon>Desulfovibrionia</taxon>
        <taxon>Desulfovibrionales</taxon>
        <taxon>Desulfovibrionaceae</taxon>
        <taxon>Fundidesulfovibrio</taxon>
    </lineage>
</organism>
<proteinExistence type="predicted"/>
<name>A0A6V8M2F3_9BACT</name>
<dbReference type="Pfam" id="PF00571">
    <property type="entry name" value="CBS"/>
    <property type="match status" value="2"/>
</dbReference>
<dbReference type="Gene3D" id="3.10.580.10">
    <property type="entry name" value="CBS-domain"/>
    <property type="match status" value="1"/>
</dbReference>
<gene>
    <name evidence="4" type="primary">guaB_3</name>
    <name evidence="4" type="ORF">NNJEOMEG_02472</name>
</gene>
<dbReference type="PANTHER" id="PTHR43080:SF2">
    <property type="entry name" value="CBS DOMAIN-CONTAINING PROTEIN"/>
    <property type="match status" value="1"/>
</dbReference>
<evidence type="ECO:0000256" key="2">
    <source>
        <dbReference type="PROSITE-ProRule" id="PRU00703"/>
    </source>
</evidence>
<feature type="domain" description="CBS" evidence="3">
    <location>
        <begin position="82"/>
        <end position="140"/>
    </location>
</feature>
<dbReference type="InterPro" id="IPR000644">
    <property type="entry name" value="CBS_dom"/>
</dbReference>
<reference evidence="4 5" key="2">
    <citation type="submission" date="2020-05" db="EMBL/GenBank/DDBJ databases">
        <title>Draft genome sequence of Desulfovibrio sp. strainFSS-1.</title>
        <authorList>
            <person name="Shimoshige H."/>
            <person name="Kobayashi H."/>
            <person name="Maekawa T."/>
        </authorList>
    </citation>
    <scope>NUCLEOTIDE SEQUENCE [LARGE SCALE GENOMIC DNA]</scope>
    <source>
        <strain evidence="4 5">SIID29052-01</strain>
    </source>
</reference>
<dbReference type="SUPFAM" id="SSF55021">
    <property type="entry name" value="ACT-like"/>
    <property type="match status" value="1"/>
</dbReference>
<keyword evidence="4" id="KW-0560">Oxidoreductase</keyword>
<dbReference type="GO" id="GO:0003938">
    <property type="term" value="F:IMP dehydrogenase activity"/>
    <property type="evidence" value="ECO:0007669"/>
    <property type="project" value="UniProtKB-EC"/>
</dbReference>
<dbReference type="PROSITE" id="PS51371">
    <property type="entry name" value="CBS"/>
    <property type="match status" value="2"/>
</dbReference>
<dbReference type="PANTHER" id="PTHR43080">
    <property type="entry name" value="CBS DOMAIN-CONTAINING PROTEIN CBSX3, MITOCHONDRIAL"/>
    <property type="match status" value="1"/>
</dbReference>
<dbReference type="EC" id="1.1.1.205" evidence="4"/>
<protein>
    <submittedName>
        <fullName evidence="4">Inosine-5'-monophosphate dehydrogenase</fullName>
        <ecNumber evidence="4">1.1.1.205</ecNumber>
    </submittedName>
</protein>
<keyword evidence="1 2" id="KW-0129">CBS domain</keyword>
<accession>A0A6V8M2F3</accession>
<dbReference type="EMBL" id="BLTE01000011">
    <property type="protein sequence ID" value="GFK94625.1"/>
    <property type="molecule type" value="Genomic_DNA"/>
</dbReference>
<evidence type="ECO:0000313" key="5">
    <source>
        <dbReference type="Proteomes" id="UP000494245"/>
    </source>
</evidence>
<dbReference type="AlphaFoldDB" id="A0A6V8M2F3"/>
<dbReference type="InterPro" id="IPR045865">
    <property type="entry name" value="ACT-like_dom_sf"/>
</dbReference>
<evidence type="ECO:0000313" key="4">
    <source>
        <dbReference type="EMBL" id="GFK94625.1"/>
    </source>
</evidence>
<dbReference type="CDD" id="cd04584">
    <property type="entry name" value="CBS_pair_AcuB_like"/>
    <property type="match status" value="1"/>
</dbReference>
<feature type="domain" description="CBS" evidence="3">
    <location>
        <begin position="7"/>
        <end position="64"/>
    </location>
</feature>
<sequence>MLIRDWMTKDVITVGPETSMMKASKLMRERKISRLPVVDDSGRLLGIVSDRDLKEASPSKATSLDMHELYYLLSEIKVKDIMTKTPLAVKPSETVEKAAVLMMNNNFGGLPVVDENLKVVGIITDSDVFKVLVEITGVTEGGVQLAFSLPNSPGKLKDVLDDLKGFGARIVSVLTSFTHADEGHRAVYIRIQDPDKSVLTEMVDALSQKYTLLYWVRDNLNPIIP</sequence>
<reference evidence="4 5" key="1">
    <citation type="submission" date="2020-04" db="EMBL/GenBank/DDBJ databases">
        <authorList>
            <consortium name="Desulfovibrio sp. FSS-1 genome sequencing consortium"/>
            <person name="Shimoshige H."/>
            <person name="Kobayashi H."/>
            <person name="Maekawa T."/>
        </authorList>
    </citation>
    <scope>NUCLEOTIDE SEQUENCE [LARGE SCALE GENOMIC DNA]</scope>
    <source>
        <strain evidence="4 5">SIID29052-01</strain>
    </source>
</reference>
<dbReference type="InterPro" id="IPR046342">
    <property type="entry name" value="CBS_dom_sf"/>
</dbReference>
<evidence type="ECO:0000256" key="1">
    <source>
        <dbReference type="ARBA" id="ARBA00023122"/>
    </source>
</evidence>
<evidence type="ECO:0000259" key="3">
    <source>
        <dbReference type="PROSITE" id="PS51371"/>
    </source>
</evidence>
<comment type="caution">
    <text evidence="4">The sequence shown here is derived from an EMBL/GenBank/DDBJ whole genome shotgun (WGS) entry which is preliminary data.</text>
</comment>
<dbReference type="InterPro" id="IPR051257">
    <property type="entry name" value="Diverse_CBS-Domain"/>
</dbReference>
<dbReference type="Proteomes" id="UP000494245">
    <property type="component" value="Unassembled WGS sequence"/>
</dbReference>